<dbReference type="PANTHER" id="PTHR47165:SF4">
    <property type="entry name" value="OS03G0429900 PROTEIN"/>
    <property type="match status" value="1"/>
</dbReference>
<dbReference type="InterPro" id="IPR013083">
    <property type="entry name" value="Znf_RING/FYVE/PHD"/>
</dbReference>
<dbReference type="InterPro" id="IPR001841">
    <property type="entry name" value="Znf_RING"/>
</dbReference>
<dbReference type="Gene3D" id="3.30.40.10">
    <property type="entry name" value="Zinc/RING finger domain, C3HC4 (zinc finger)"/>
    <property type="match status" value="1"/>
</dbReference>
<keyword evidence="1" id="KW-0862">Zinc</keyword>
<dbReference type="Gene3D" id="2.40.50.140">
    <property type="entry name" value="Nucleic acid-binding proteins"/>
    <property type="match status" value="3"/>
</dbReference>
<protein>
    <recommendedName>
        <fullName evidence="3">RING-type domain-containing protein</fullName>
    </recommendedName>
</protein>
<proteinExistence type="predicted"/>
<reference evidence="4" key="1">
    <citation type="submission" date="2018-11" db="EMBL/GenBank/DDBJ databases">
        <authorList>
            <consortium name="Genoscope - CEA"/>
            <person name="William W."/>
        </authorList>
    </citation>
    <scope>NUCLEOTIDE SEQUENCE</scope>
</reference>
<dbReference type="CDD" id="cd16448">
    <property type="entry name" value="RING-H2"/>
    <property type="match status" value="1"/>
</dbReference>
<name>A0A3P5XX94_BRACM</name>
<dbReference type="SUPFAM" id="SSF57850">
    <property type="entry name" value="RING/U-box"/>
    <property type="match status" value="1"/>
</dbReference>
<feature type="domain" description="RING-type" evidence="3">
    <location>
        <begin position="717"/>
        <end position="758"/>
    </location>
</feature>
<keyword evidence="1" id="KW-0863">Zinc-finger</keyword>
<sequence length="762" mass="83462">MNSNSQKQVSGDLTAKKSNGKAVVSSAEPNSGDLTARKSSGKAVDSSVEPINRAGFTEVSPVSAVPGDPKSKKLNGKAVVSSAVPISGDLTAKKPNGKDVDSSAEPIKRAGHTIISPVPVLSGDPKSKQKTGKAVVSSAEAIRRTENAGGSCADIVSGKLTPKKLKGKAVDSSSVEVMFFKDVKFKPQEGELRFRLIHFWEARNAHTKILIGIEMILIDEQGTVIQGFIPPSRIDTYLPHMIAGSLYRLIKFYGSKSKTVYRVAEQDVTIAFSWNSVLSVLENSPVQFLEDRFRFYGYEEFESACDLKGDLYGKLHQIMCLALDYYIGHIKLVNEQALGDGLVLDEAEIASSRRILVHVQTHDGPVMKLYLWDTAATDFCLKFKAQENTPSVILVTTVNPKRFGGALTISSLSSSRVFLDLDVQPTRDYLAWLGSNSEVANRINAEIVTKAETVTIGELFTYIKQEGSKVYYTKRLYTVNTLALCTATIDDVGHGSAWYYVACGGCKTKVTKGPTTLMCKKCGKAEVAGVAEYLTNLSVYDNNDHARFVLLCDAGHDLTGKLASALVERYFEANESVGDDAVVPVPQALIDTIGQTRTFVVKIKRPNTQQTTIRISIALRISSNGHLDDGTISDMEYMLQYHEINFDSVTEIIDETTNYVAGVILTLDDVTVTDLDVIVKVTDFNPQAWSRIDLDVYTIDLRSNRRESIPSKENDSCAICHNELGASGDLNTLVCNHSYHHQCILGWIKMNLTCPVCRTMLA</sequence>
<dbReference type="SMART" id="SM00184">
    <property type="entry name" value="RING"/>
    <property type="match status" value="1"/>
</dbReference>
<dbReference type="PROSITE" id="PS50089">
    <property type="entry name" value="ZF_RING_2"/>
    <property type="match status" value="1"/>
</dbReference>
<dbReference type="InterPro" id="IPR012340">
    <property type="entry name" value="NA-bd_OB-fold"/>
</dbReference>
<keyword evidence="1" id="KW-0479">Metal-binding</keyword>
<evidence type="ECO:0000259" key="3">
    <source>
        <dbReference type="PROSITE" id="PS50089"/>
    </source>
</evidence>
<dbReference type="SUPFAM" id="SSF50249">
    <property type="entry name" value="Nucleic acid-binding proteins"/>
    <property type="match status" value="2"/>
</dbReference>
<evidence type="ECO:0000256" key="2">
    <source>
        <dbReference type="SAM" id="MobiDB-lite"/>
    </source>
</evidence>
<dbReference type="Pfam" id="PF13639">
    <property type="entry name" value="zf-RING_2"/>
    <property type="match status" value="1"/>
</dbReference>
<dbReference type="GO" id="GO:0008270">
    <property type="term" value="F:zinc ion binding"/>
    <property type="evidence" value="ECO:0007669"/>
    <property type="project" value="UniProtKB-KW"/>
</dbReference>
<dbReference type="EMBL" id="LR031568">
    <property type="protein sequence ID" value="VDC59642.1"/>
    <property type="molecule type" value="Genomic_DNA"/>
</dbReference>
<evidence type="ECO:0000313" key="4">
    <source>
        <dbReference type="EMBL" id="VDC59642.1"/>
    </source>
</evidence>
<evidence type="ECO:0000256" key="1">
    <source>
        <dbReference type="PROSITE-ProRule" id="PRU00175"/>
    </source>
</evidence>
<accession>A0A3P5XX94</accession>
<organism evidence="4">
    <name type="scientific">Brassica campestris</name>
    <name type="common">Field mustard</name>
    <dbReference type="NCBI Taxonomy" id="3711"/>
    <lineage>
        <taxon>Eukaryota</taxon>
        <taxon>Viridiplantae</taxon>
        <taxon>Streptophyta</taxon>
        <taxon>Embryophyta</taxon>
        <taxon>Tracheophyta</taxon>
        <taxon>Spermatophyta</taxon>
        <taxon>Magnoliopsida</taxon>
        <taxon>eudicotyledons</taxon>
        <taxon>Gunneridae</taxon>
        <taxon>Pentapetalae</taxon>
        <taxon>rosids</taxon>
        <taxon>malvids</taxon>
        <taxon>Brassicales</taxon>
        <taxon>Brassicaceae</taxon>
        <taxon>Brassiceae</taxon>
        <taxon>Brassica</taxon>
    </lineage>
</organism>
<dbReference type="CDD" id="cd04480">
    <property type="entry name" value="RPA1_DBD_A_like"/>
    <property type="match status" value="1"/>
</dbReference>
<gene>
    <name evidence="4" type="ORF">BRAA09T37253Z</name>
</gene>
<dbReference type="PANTHER" id="PTHR47165">
    <property type="entry name" value="OS03G0429900 PROTEIN"/>
    <property type="match status" value="1"/>
</dbReference>
<dbReference type="AlphaFoldDB" id="A0A3P5XX94"/>
<feature type="region of interest" description="Disordered" evidence="2">
    <location>
        <begin position="1"/>
        <end position="109"/>
    </location>
</feature>
<feature type="compositionally biased region" description="Polar residues" evidence="2">
    <location>
        <begin position="1"/>
        <end position="11"/>
    </location>
</feature>